<evidence type="ECO:0000313" key="2">
    <source>
        <dbReference type="EMBL" id="EEF34401.1"/>
    </source>
</evidence>
<proteinExistence type="predicted"/>
<feature type="compositionally biased region" description="Polar residues" evidence="1">
    <location>
        <begin position="62"/>
        <end position="75"/>
    </location>
</feature>
<name>B9SPS0_RICCO</name>
<keyword evidence="3" id="KW-1185">Reference proteome</keyword>
<evidence type="ECO:0000256" key="1">
    <source>
        <dbReference type="SAM" id="MobiDB-lite"/>
    </source>
</evidence>
<dbReference type="AlphaFoldDB" id="B9SPS0"/>
<dbReference type="EMBL" id="EQ974072">
    <property type="protein sequence ID" value="EEF34401.1"/>
    <property type="molecule type" value="Genomic_DNA"/>
</dbReference>
<gene>
    <name evidence="2" type="ORF">RCOM_0205200</name>
</gene>
<feature type="region of interest" description="Disordered" evidence="1">
    <location>
        <begin position="24"/>
        <end position="48"/>
    </location>
</feature>
<protein>
    <submittedName>
        <fullName evidence="2">Uncharacterized protein</fullName>
    </submittedName>
</protein>
<feature type="region of interest" description="Disordered" evidence="1">
    <location>
        <begin position="62"/>
        <end position="81"/>
    </location>
</feature>
<feature type="compositionally biased region" description="Low complexity" evidence="1">
    <location>
        <begin position="26"/>
        <end position="44"/>
    </location>
</feature>
<reference evidence="3" key="1">
    <citation type="journal article" date="2010" name="Nat. Biotechnol.">
        <title>Draft genome sequence of the oilseed species Ricinus communis.</title>
        <authorList>
            <person name="Chan A.P."/>
            <person name="Crabtree J."/>
            <person name="Zhao Q."/>
            <person name="Lorenzi H."/>
            <person name="Orvis J."/>
            <person name="Puiu D."/>
            <person name="Melake-Berhan A."/>
            <person name="Jones K.M."/>
            <person name="Redman J."/>
            <person name="Chen G."/>
            <person name="Cahoon E.B."/>
            <person name="Gedil M."/>
            <person name="Stanke M."/>
            <person name="Haas B.J."/>
            <person name="Wortman J.R."/>
            <person name="Fraser-Liggett C.M."/>
            <person name="Ravel J."/>
            <person name="Rabinowicz P.D."/>
        </authorList>
    </citation>
    <scope>NUCLEOTIDE SEQUENCE [LARGE SCALE GENOMIC DNA]</scope>
    <source>
        <strain evidence="3">cv. Hale</strain>
    </source>
</reference>
<sequence>MDSKKSNKIREIVRLQQILKKWRKMATSSSSKATATTSNGSKASMVEDKKDVYSVQEFTLGHCSSKSHQTPSHHPQSPMCR</sequence>
<dbReference type="InParanoid" id="B9SPS0"/>
<dbReference type="Proteomes" id="UP000008311">
    <property type="component" value="Unassembled WGS sequence"/>
</dbReference>
<organism evidence="2 3">
    <name type="scientific">Ricinus communis</name>
    <name type="common">Castor bean</name>
    <dbReference type="NCBI Taxonomy" id="3988"/>
    <lineage>
        <taxon>Eukaryota</taxon>
        <taxon>Viridiplantae</taxon>
        <taxon>Streptophyta</taxon>
        <taxon>Embryophyta</taxon>
        <taxon>Tracheophyta</taxon>
        <taxon>Spermatophyta</taxon>
        <taxon>Magnoliopsida</taxon>
        <taxon>eudicotyledons</taxon>
        <taxon>Gunneridae</taxon>
        <taxon>Pentapetalae</taxon>
        <taxon>rosids</taxon>
        <taxon>fabids</taxon>
        <taxon>Malpighiales</taxon>
        <taxon>Euphorbiaceae</taxon>
        <taxon>Acalyphoideae</taxon>
        <taxon>Acalypheae</taxon>
        <taxon>Ricinus</taxon>
    </lineage>
</organism>
<evidence type="ECO:0000313" key="3">
    <source>
        <dbReference type="Proteomes" id="UP000008311"/>
    </source>
</evidence>
<accession>B9SPS0</accession>